<evidence type="ECO:0000256" key="1">
    <source>
        <dbReference type="SAM" id="SignalP"/>
    </source>
</evidence>
<feature type="signal peptide" evidence="1">
    <location>
        <begin position="1"/>
        <end position="17"/>
    </location>
</feature>
<organism evidence="2 3">
    <name type="scientific">Pristionchus entomophagus</name>
    <dbReference type="NCBI Taxonomy" id="358040"/>
    <lineage>
        <taxon>Eukaryota</taxon>
        <taxon>Metazoa</taxon>
        <taxon>Ecdysozoa</taxon>
        <taxon>Nematoda</taxon>
        <taxon>Chromadorea</taxon>
        <taxon>Rhabditida</taxon>
        <taxon>Rhabditina</taxon>
        <taxon>Diplogasteromorpha</taxon>
        <taxon>Diplogasteroidea</taxon>
        <taxon>Neodiplogasteridae</taxon>
        <taxon>Pristionchus</taxon>
    </lineage>
</organism>
<gene>
    <name evidence="2" type="ORF">PENTCL1PPCAC_21917</name>
</gene>
<comment type="caution">
    <text evidence="2">The sequence shown here is derived from an EMBL/GenBank/DDBJ whole genome shotgun (WGS) entry which is preliminary data.</text>
</comment>
<feature type="non-terminal residue" evidence="2">
    <location>
        <position position="232"/>
    </location>
</feature>
<keyword evidence="3" id="KW-1185">Reference proteome</keyword>
<dbReference type="AlphaFoldDB" id="A0AAV5TZW5"/>
<proteinExistence type="predicted"/>
<dbReference type="EMBL" id="BTSX01000005">
    <property type="protein sequence ID" value="GMS99742.1"/>
    <property type="molecule type" value="Genomic_DNA"/>
</dbReference>
<name>A0AAV5TZW5_9BILA</name>
<feature type="chain" id="PRO_5043809047" evidence="1">
    <location>
        <begin position="18"/>
        <end position="232"/>
    </location>
</feature>
<accession>A0AAV5TZW5</accession>
<dbReference type="Proteomes" id="UP001432027">
    <property type="component" value="Unassembled WGS sequence"/>
</dbReference>
<keyword evidence="1" id="KW-0732">Signal</keyword>
<sequence length="232" mass="26094">LLPLLLLSVCCWISVGAFVKRSAEEVNGGCMDTCKAGGKDDTYCSKMYCGSYGKKQSAEDICLENCAKADISPDGCIQFCDISGKKRSAEEQPMTYIIRQREGKRCSAECKDSEQKKVCERECRHAAGVDRPLFGGGKRSAEENRPWGRRSIALLEGEDECYRKCRTAWRPEDECFNECAEIWKRSAEQHRPLSKEESKCYRKCTGDGKSEQDCIKECIGQKKRSAEEGDCL</sequence>
<evidence type="ECO:0000313" key="2">
    <source>
        <dbReference type="EMBL" id="GMS99742.1"/>
    </source>
</evidence>
<protein>
    <submittedName>
        <fullName evidence="2">Uncharacterized protein</fullName>
    </submittedName>
</protein>
<evidence type="ECO:0000313" key="3">
    <source>
        <dbReference type="Proteomes" id="UP001432027"/>
    </source>
</evidence>
<reference evidence="2" key="1">
    <citation type="submission" date="2023-10" db="EMBL/GenBank/DDBJ databases">
        <title>Genome assembly of Pristionchus species.</title>
        <authorList>
            <person name="Yoshida K."/>
            <person name="Sommer R.J."/>
        </authorList>
    </citation>
    <scope>NUCLEOTIDE SEQUENCE</scope>
    <source>
        <strain evidence="2">RS0144</strain>
    </source>
</reference>
<feature type="non-terminal residue" evidence="2">
    <location>
        <position position="1"/>
    </location>
</feature>